<evidence type="ECO:0000259" key="2">
    <source>
        <dbReference type="PROSITE" id="PS50994"/>
    </source>
</evidence>
<feature type="domain" description="Integrase catalytic" evidence="2">
    <location>
        <begin position="659"/>
        <end position="748"/>
    </location>
</feature>
<dbReference type="InterPro" id="IPR043128">
    <property type="entry name" value="Rev_trsase/Diguanyl_cyclase"/>
</dbReference>
<dbReference type="Pfam" id="PF00078">
    <property type="entry name" value="RVT_1"/>
    <property type="match status" value="1"/>
</dbReference>
<dbReference type="EC" id="2.7.7.49" evidence="1"/>
<dbReference type="Pfam" id="PF00665">
    <property type="entry name" value="rve"/>
    <property type="match status" value="1"/>
</dbReference>
<dbReference type="GO" id="GO:0042575">
    <property type="term" value="C:DNA polymerase complex"/>
    <property type="evidence" value="ECO:0007669"/>
    <property type="project" value="UniProtKB-ARBA"/>
</dbReference>
<sequence>MGCEVIKRSRDRFLLTAMGKETYKILCDICDLVLLKKKIYSQLCELLTQYFIKPKATFEERIQFYKITQTTSESVNKWYLGMKSLASNCNFGVNLNIVLKDKFVCGLLRGPIQDRACKEDEFETLLELLQIALKKEAVSIRVTAVNRVKVEPNCPWSGKSKHGVYPAKQASRHQALEKSAKLCYAYGKDNNKFIICKYRSYACKLCKQILIRNSLIVSKNDDLPIFNMLIINMLSLSKDDIAKPILCYIFVNDIPLEIEVDTGAGVFAISYDIYLQHFANCEIQVAIRYSDNYIDSKLVVIQGDNNKPLLSRDLISKLKLKLNMNKLDSMKATEDLELNKLLDTFKKLFTPGLVPFAFKEKMEEELDKLEKLGVIRKIDTSEWGTTLVPALKKDGFIRVCADYKSTVNKYLKDVRFPLLRTRELFAVLQGGESFTHLDFSQAYNQLVLEEDTQNLLAWNIQRGLYAVQRLLFGTKPACSIFQRIVDTTLKGVPGTINFLDDVVVTGRTRLEHLKNLEVFTRLSKVGFKLQLSKCRFFQAEIKYLGYKISNKGLRKDESKVEAMVNTSEPRDVSQLRTFLCLVIYYGKFVHNLANQLKPLFRLLEKNSKFVWSQDCQVAFRRAKELIALNIILVHFNPQLPYMCFASSSATKGQANTVEQENYPLDRVHLDFLGSTNGKMYLLLTNLYSKSPEVYYMSSTTAEATIDKLRETFSRFGLPNNIVTDNGTQFTASEFAEFCQINSIQHVTNGTAKNAVKSFKQGFYKLAKHPRTRNDSIETLINR</sequence>
<dbReference type="OrthoDB" id="6740708at2759"/>
<dbReference type="SUPFAM" id="SSF53098">
    <property type="entry name" value="Ribonuclease H-like"/>
    <property type="match status" value="1"/>
</dbReference>
<dbReference type="PANTHER" id="PTHR37984">
    <property type="entry name" value="PROTEIN CBG26694"/>
    <property type="match status" value="1"/>
</dbReference>
<evidence type="ECO:0000313" key="4">
    <source>
        <dbReference type="Proteomes" id="UP000801492"/>
    </source>
</evidence>
<dbReference type="InterPro" id="IPR000477">
    <property type="entry name" value="RT_dom"/>
</dbReference>
<name>A0A8K0C9Y1_IGNLU</name>
<dbReference type="Gene3D" id="3.10.10.10">
    <property type="entry name" value="HIV Type 1 Reverse Transcriptase, subunit A, domain 1"/>
    <property type="match status" value="1"/>
</dbReference>
<dbReference type="InterPro" id="IPR012337">
    <property type="entry name" value="RNaseH-like_sf"/>
</dbReference>
<dbReference type="EMBL" id="VTPC01090739">
    <property type="protein sequence ID" value="KAF2881441.1"/>
    <property type="molecule type" value="Genomic_DNA"/>
</dbReference>
<dbReference type="FunFam" id="3.30.70.270:FF:000020">
    <property type="entry name" value="Transposon Tf2-6 polyprotein-like Protein"/>
    <property type="match status" value="1"/>
</dbReference>
<dbReference type="GO" id="GO:0003676">
    <property type="term" value="F:nucleic acid binding"/>
    <property type="evidence" value="ECO:0007669"/>
    <property type="project" value="InterPro"/>
</dbReference>
<dbReference type="Gene3D" id="3.30.420.10">
    <property type="entry name" value="Ribonuclease H-like superfamily/Ribonuclease H"/>
    <property type="match status" value="1"/>
</dbReference>
<evidence type="ECO:0000256" key="1">
    <source>
        <dbReference type="ARBA" id="ARBA00012493"/>
    </source>
</evidence>
<protein>
    <recommendedName>
        <fullName evidence="1">RNA-directed DNA polymerase</fullName>
        <ecNumber evidence="1">2.7.7.49</ecNumber>
    </recommendedName>
</protein>
<dbReference type="InterPro" id="IPR036397">
    <property type="entry name" value="RNaseH_sf"/>
</dbReference>
<dbReference type="GO" id="GO:0003964">
    <property type="term" value="F:RNA-directed DNA polymerase activity"/>
    <property type="evidence" value="ECO:0007669"/>
    <property type="project" value="UniProtKB-EC"/>
</dbReference>
<dbReference type="Proteomes" id="UP000801492">
    <property type="component" value="Unassembled WGS sequence"/>
</dbReference>
<dbReference type="InterPro" id="IPR050951">
    <property type="entry name" value="Retrovirus_Pol_polyprotein"/>
</dbReference>
<keyword evidence="4" id="KW-1185">Reference proteome</keyword>
<comment type="caution">
    <text evidence="3">The sequence shown here is derived from an EMBL/GenBank/DDBJ whole genome shotgun (WGS) entry which is preliminary data.</text>
</comment>
<accession>A0A8K0C9Y1</accession>
<dbReference type="InterPro" id="IPR001584">
    <property type="entry name" value="Integrase_cat-core"/>
</dbReference>
<dbReference type="Gene3D" id="3.30.70.270">
    <property type="match status" value="2"/>
</dbReference>
<reference evidence="3" key="1">
    <citation type="submission" date="2019-08" db="EMBL/GenBank/DDBJ databases">
        <title>The genome of the North American firefly Photinus pyralis.</title>
        <authorList>
            <consortium name="Photinus pyralis genome working group"/>
            <person name="Fallon T.R."/>
            <person name="Sander Lower S.E."/>
            <person name="Weng J.-K."/>
        </authorList>
    </citation>
    <scope>NUCLEOTIDE SEQUENCE</scope>
    <source>
        <strain evidence="3">TRF0915ILg1</strain>
        <tissue evidence="3">Whole body</tissue>
    </source>
</reference>
<dbReference type="PANTHER" id="PTHR37984:SF13">
    <property type="entry name" value="RIBONUCLEASE H"/>
    <property type="match status" value="1"/>
</dbReference>
<dbReference type="PROSITE" id="PS50994">
    <property type="entry name" value="INTEGRASE"/>
    <property type="match status" value="1"/>
</dbReference>
<dbReference type="InterPro" id="IPR043502">
    <property type="entry name" value="DNA/RNA_pol_sf"/>
</dbReference>
<dbReference type="SUPFAM" id="SSF56672">
    <property type="entry name" value="DNA/RNA polymerases"/>
    <property type="match status" value="1"/>
</dbReference>
<evidence type="ECO:0000313" key="3">
    <source>
        <dbReference type="EMBL" id="KAF2881441.1"/>
    </source>
</evidence>
<organism evidence="3 4">
    <name type="scientific">Ignelater luminosus</name>
    <name type="common">Cucubano</name>
    <name type="synonym">Pyrophorus luminosus</name>
    <dbReference type="NCBI Taxonomy" id="2038154"/>
    <lineage>
        <taxon>Eukaryota</taxon>
        <taxon>Metazoa</taxon>
        <taxon>Ecdysozoa</taxon>
        <taxon>Arthropoda</taxon>
        <taxon>Hexapoda</taxon>
        <taxon>Insecta</taxon>
        <taxon>Pterygota</taxon>
        <taxon>Neoptera</taxon>
        <taxon>Endopterygota</taxon>
        <taxon>Coleoptera</taxon>
        <taxon>Polyphaga</taxon>
        <taxon>Elateriformia</taxon>
        <taxon>Elateroidea</taxon>
        <taxon>Elateridae</taxon>
        <taxon>Agrypninae</taxon>
        <taxon>Pyrophorini</taxon>
        <taxon>Ignelater</taxon>
    </lineage>
</organism>
<dbReference type="AlphaFoldDB" id="A0A8K0C9Y1"/>
<gene>
    <name evidence="3" type="ORF">ILUMI_24727</name>
</gene>
<dbReference type="CDD" id="cd01647">
    <property type="entry name" value="RT_LTR"/>
    <property type="match status" value="1"/>
</dbReference>
<proteinExistence type="predicted"/>
<dbReference type="GO" id="GO:0015074">
    <property type="term" value="P:DNA integration"/>
    <property type="evidence" value="ECO:0007669"/>
    <property type="project" value="InterPro"/>
</dbReference>